<organism evidence="11">
    <name type="scientific">Oryza meridionalis</name>
    <dbReference type="NCBI Taxonomy" id="40149"/>
    <lineage>
        <taxon>Eukaryota</taxon>
        <taxon>Viridiplantae</taxon>
        <taxon>Streptophyta</taxon>
        <taxon>Embryophyta</taxon>
        <taxon>Tracheophyta</taxon>
        <taxon>Spermatophyta</taxon>
        <taxon>Magnoliopsida</taxon>
        <taxon>Liliopsida</taxon>
        <taxon>Poales</taxon>
        <taxon>Poaceae</taxon>
        <taxon>BOP clade</taxon>
        <taxon>Oryzoideae</taxon>
        <taxon>Oryzeae</taxon>
        <taxon>Oryzinae</taxon>
        <taxon>Oryza</taxon>
    </lineage>
</organism>
<dbReference type="eggNOG" id="KOG0118">
    <property type="taxonomic scope" value="Eukaryota"/>
</dbReference>
<dbReference type="Pfam" id="PF00076">
    <property type="entry name" value="RRM_1"/>
    <property type="match status" value="3"/>
</dbReference>
<dbReference type="Gene3D" id="1.20.1280.50">
    <property type="match status" value="1"/>
</dbReference>
<dbReference type="GO" id="GO:1990904">
    <property type="term" value="C:ribonucleoprotein complex"/>
    <property type="evidence" value="ECO:0007669"/>
    <property type="project" value="UniProtKB-KW"/>
</dbReference>
<dbReference type="STRING" id="40149.A0A0E0C6W4"/>
<evidence type="ECO:0000256" key="1">
    <source>
        <dbReference type="ARBA" id="ARBA00004229"/>
    </source>
</evidence>
<dbReference type="PROSITE" id="PS50102">
    <property type="entry name" value="RRM"/>
    <property type="match status" value="4"/>
</dbReference>
<protein>
    <recommendedName>
        <fullName evidence="10">RRM domain-containing protein</fullName>
    </recommendedName>
</protein>
<dbReference type="EnsemblPlants" id="OMERI01G26080.2">
    <property type="protein sequence ID" value="OMERI01G26080.2"/>
    <property type="gene ID" value="OMERI01G26080"/>
</dbReference>
<dbReference type="InterPro" id="IPR012677">
    <property type="entry name" value="Nucleotide-bd_a/b_plait_sf"/>
</dbReference>
<feature type="region of interest" description="Disordered" evidence="9">
    <location>
        <begin position="867"/>
        <end position="888"/>
    </location>
</feature>
<dbReference type="InterPro" id="IPR050502">
    <property type="entry name" value="Euk_RNA-bind_prot"/>
</dbReference>
<dbReference type="FunFam" id="3.30.70.330:FF:000268">
    <property type="entry name" value="31 kDa ribonucleoprotein, chloroplastic"/>
    <property type="match status" value="1"/>
</dbReference>
<reference evidence="11" key="1">
    <citation type="submission" date="2015-04" db="UniProtKB">
        <authorList>
            <consortium name="EnsemblPlants"/>
        </authorList>
    </citation>
    <scope>IDENTIFICATION</scope>
</reference>
<dbReference type="PANTHER" id="PTHR48025:SF3">
    <property type="entry name" value="31 KDA RIBONUCLEOPROTEIN, CHLOROPLASTIC-RELATED"/>
    <property type="match status" value="1"/>
</dbReference>
<evidence type="ECO:0000313" key="11">
    <source>
        <dbReference type="EnsemblPlants" id="OMERI01G26080.2"/>
    </source>
</evidence>
<dbReference type="InterPro" id="IPR035979">
    <property type="entry name" value="RBD_domain_sf"/>
</dbReference>
<feature type="domain" description="RRM" evidence="10">
    <location>
        <begin position="452"/>
        <end position="546"/>
    </location>
</feature>
<evidence type="ECO:0000256" key="5">
    <source>
        <dbReference type="ARBA" id="ARBA00022737"/>
    </source>
</evidence>
<evidence type="ECO:0000313" key="12">
    <source>
        <dbReference type="Proteomes" id="UP000008021"/>
    </source>
</evidence>
<dbReference type="HOGENOM" id="CLU_249272_0_0_1"/>
<feature type="compositionally biased region" description="Pro residues" evidence="9">
    <location>
        <begin position="872"/>
        <end position="885"/>
    </location>
</feature>
<feature type="compositionally biased region" description="Acidic residues" evidence="9">
    <location>
        <begin position="941"/>
        <end position="996"/>
    </location>
</feature>
<keyword evidence="5" id="KW-0677">Repeat</keyword>
<dbReference type="eggNOG" id="KOG1327">
    <property type="taxonomic scope" value="Eukaryota"/>
</dbReference>
<feature type="region of interest" description="Disordered" evidence="9">
    <location>
        <begin position="1"/>
        <end position="24"/>
    </location>
</feature>
<dbReference type="InterPro" id="IPR048289">
    <property type="entry name" value="RRM2_NsCP33-like"/>
</dbReference>
<dbReference type="GO" id="GO:0008266">
    <property type="term" value="F:poly(U) RNA binding"/>
    <property type="evidence" value="ECO:0007669"/>
    <property type="project" value="UniProtKB-ARBA"/>
</dbReference>
<feature type="region of interest" description="Disordered" evidence="9">
    <location>
        <begin position="937"/>
        <end position="996"/>
    </location>
</feature>
<dbReference type="FunFam" id="3.30.70.330:FF:000799">
    <property type="entry name" value="31 kDa ribonucleoprotein, chloroplastic"/>
    <property type="match status" value="1"/>
</dbReference>
<evidence type="ECO:0000256" key="2">
    <source>
        <dbReference type="ARBA" id="ARBA00022528"/>
    </source>
</evidence>
<evidence type="ECO:0000256" key="9">
    <source>
        <dbReference type="SAM" id="MobiDB-lite"/>
    </source>
</evidence>
<dbReference type="Proteomes" id="UP000008021">
    <property type="component" value="Chromosome 1"/>
</dbReference>
<dbReference type="InterPro" id="IPR005174">
    <property type="entry name" value="KIB1-4_b-propeller"/>
</dbReference>
<feature type="domain" description="RRM" evidence="10">
    <location>
        <begin position="1003"/>
        <end position="1081"/>
    </location>
</feature>
<keyword evidence="3" id="KW-0934">Plastid</keyword>
<comment type="subcellular location">
    <subcellularLocation>
        <location evidence="1">Plastid</location>
        <location evidence="1">Chloroplast</location>
    </subcellularLocation>
</comment>
<dbReference type="Pfam" id="PF03478">
    <property type="entry name" value="Beta-prop_KIB1-4"/>
    <property type="match status" value="1"/>
</dbReference>
<evidence type="ECO:0000256" key="8">
    <source>
        <dbReference type="PROSITE-ProRule" id="PRU00176"/>
    </source>
</evidence>
<keyword evidence="2" id="KW-0150">Chloroplast</keyword>
<evidence type="ECO:0000256" key="7">
    <source>
        <dbReference type="ARBA" id="ARBA00023274"/>
    </source>
</evidence>
<keyword evidence="6 8" id="KW-0694">RNA-binding</keyword>
<dbReference type="Pfam" id="PF07002">
    <property type="entry name" value="Copine"/>
    <property type="match status" value="1"/>
</dbReference>
<dbReference type="InterPro" id="IPR010734">
    <property type="entry name" value="Copine_C"/>
</dbReference>
<sequence>MPDEPKKRTSARRARRRASAGLTKASEEEEHVVVVVPPWAELPFDLLADISRRLHATADFARFHAVCKSWRRTLPPHPPTFLPWLLSPGDATGHRTARCVFSKSSRHPAAAPIRIPTKSQLAIGYDGEPCSLYYPLIMTGGAAATTPLPSCPDEMKTWADHFFFSVSGDGTVFVYALGETYWDQYDHAYRCHFHAAILRPGDEAWMLMDRHLIVNFPYLLRDVCRVLYTDGGKMLLHNGKDYWCVVTTGAATTAGEGKWSRWWPEEPGKEIQSSHLLEYRGELLWAFVLADSGYCSDVRGCRVAGRPLASALSVSVYALEAEGGGSWVWVRKDGRSMDDRALFLGRPVSLAMDAAQLGVGRGSGCAYFVHRWAWATAAGRERCRVLRYSFGDATSEVVELLPRAVAQWWSEGGDGCIWLASPPPPAIALAPTTIEEIKERGLQVVEPNVQLMRIHVGNLPRKVDSHGLRRFLMSKIKSKHGHGHDGFVVVTDARVMCERGSRGRFSRGFGFATMAIAADAEPADVVTMLNGQILDGRPLRVKFADKDQRGSSAHHATVKRLHLRAELFLHSLLLSSRIGMFFSTFLLLFWTIYSWTVRLNRDEIGNLRINNSWDSQRYDTLDQVKEALEKVGLESSNIIIGVDFTKSNDLHHISEDSLNPYEQAISIIGKTLSTFDEDNRIPCFGFGDTSTHDQNVFSFYSGRRQYCNGVSEVLRGYREIAPRVRLSAPIIETAMRITQDSGYQYHILLIIADGQVPRCCGANSANNRDENYLEERTLQALVQASHFPLSIVLVGVGDGPWDEQLMHCQEDRQLFDNFQFVDFTKIIMSREMPETEKEEQFALEALKKIPSQYAAIISKRISDLAADAPSRMPLPPPPPRPPSPSSAPFLLLLSPSTPRLRLHLHLRSTRRLPLAPLAASDSFESASSSSAAALDFAEPGAAEESDVPEESDQEEEGYAPEAEEEAEADEEVEEEAVEASAEVAEEAEDVEEVGEYVEPPEEAKVYVGNLPYDIDSERLAQLFEQAGIVEVSEVIYNRETDRSRGFGFVTMSTVEEAEKAVEMFHRYDVDGRLLTVNKAAPRGARVERPPRQFGPSFRIYVGNLPWQVDDSRLVQLFSEHGKVVDARVVYDRETGRSRGFGFVTMATQEELDDAIAALDGQRSDHRAEAFNGIAGFVGAMLSEETIISYVGFRCMLVDPLTGATVRRLPRLPRTSNNDHVCYIDGVVCGDGTIVAYATSDGFKHTSQIEAAILRPGDTAWTTVESKGMNYSALGYGCCTTYHQGGVVFADLYQTFVARVLVDDAGGGGRTAAAAGDGDELAHLWVRAADGGRLLGEHALFLGCPTSFAVDAARFGAGGEVSGGCAYFVIWTMPDVCHLLDLHPLLAVEFAEQQPRQEWILTEAALAIAPTTVHSFSPKDFSIYVGNLRWDVDRFRLLKFFEEHGRVLVAQVVCDRQTGRSRGFGFVCMATLREPDDVIASLNGQVRRHN</sequence>
<dbReference type="PANTHER" id="PTHR48025">
    <property type="entry name" value="OS02G0815200 PROTEIN"/>
    <property type="match status" value="1"/>
</dbReference>
<feature type="domain" description="RRM" evidence="10">
    <location>
        <begin position="1420"/>
        <end position="1489"/>
    </location>
</feature>
<dbReference type="Gramene" id="OMERI01G26080.2">
    <property type="protein sequence ID" value="OMERI01G26080.2"/>
    <property type="gene ID" value="OMERI01G26080"/>
</dbReference>
<dbReference type="GO" id="GO:0003729">
    <property type="term" value="F:mRNA binding"/>
    <property type="evidence" value="ECO:0007669"/>
    <property type="project" value="UniProtKB-ARBA"/>
</dbReference>
<feature type="domain" description="RRM" evidence="10">
    <location>
        <begin position="1097"/>
        <end position="1166"/>
    </location>
</feature>
<evidence type="ECO:0000256" key="6">
    <source>
        <dbReference type="ARBA" id="ARBA00022884"/>
    </source>
</evidence>
<evidence type="ECO:0000256" key="4">
    <source>
        <dbReference type="ARBA" id="ARBA00022664"/>
    </source>
</evidence>
<keyword evidence="4" id="KW-0507">mRNA processing</keyword>
<keyword evidence="7" id="KW-0687">Ribonucleoprotein</keyword>
<dbReference type="InterPro" id="IPR000504">
    <property type="entry name" value="RRM_dom"/>
</dbReference>
<dbReference type="CDD" id="cd21608">
    <property type="entry name" value="RRM2_NsCP33_like"/>
    <property type="match status" value="1"/>
</dbReference>
<evidence type="ECO:0000259" key="10">
    <source>
        <dbReference type="PROSITE" id="PS50102"/>
    </source>
</evidence>
<dbReference type="GO" id="GO:0009535">
    <property type="term" value="C:chloroplast thylakoid membrane"/>
    <property type="evidence" value="ECO:0007669"/>
    <property type="project" value="TreeGrafter"/>
</dbReference>
<feature type="compositionally biased region" description="Basic residues" evidence="9">
    <location>
        <begin position="8"/>
        <end position="18"/>
    </location>
</feature>
<reference evidence="11" key="2">
    <citation type="submission" date="2018-05" db="EMBL/GenBank/DDBJ databases">
        <title>OmerRS3 (Oryza meridionalis Reference Sequence Version 3).</title>
        <authorList>
            <person name="Zhang J."/>
            <person name="Kudrna D."/>
            <person name="Lee S."/>
            <person name="Talag J."/>
            <person name="Welchert J."/>
            <person name="Wing R.A."/>
        </authorList>
    </citation>
    <scope>NUCLEOTIDE SEQUENCE [LARGE SCALE GENOMIC DNA]</scope>
    <source>
        <strain evidence="11">cv. OR44</strain>
    </source>
</reference>
<dbReference type="SMART" id="SM00360">
    <property type="entry name" value="RRM"/>
    <property type="match status" value="4"/>
</dbReference>
<accession>A0A0E0C6W4</accession>
<dbReference type="GO" id="GO:0006397">
    <property type="term" value="P:mRNA processing"/>
    <property type="evidence" value="ECO:0007669"/>
    <property type="project" value="UniProtKB-KW"/>
</dbReference>
<name>A0A0E0C6W4_9ORYZ</name>
<dbReference type="GO" id="GO:0045087">
    <property type="term" value="P:innate immune response"/>
    <property type="evidence" value="ECO:0007669"/>
    <property type="project" value="UniProtKB-ARBA"/>
</dbReference>
<dbReference type="SUPFAM" id="SSF54928">
    <property type="entry name" value="RNA-binding domain, RBD"/>
    <property type="match status" value="4"/>
</dbReference>
<dbReference type="GO" id="GO:1901259">
    <property type="term" value="P:chloroplast rRNA processing"/>
    <property type="evidence" value="ECO:0007669"/>
    <property type="project" value="TreeGrafter"/>
</dbReference>
<dbReference type="Gene3D" id="3.30.70.330">
    <property type="match status" value="4"/>
</dbReference>
<keyword evidence="12" id="KW-1185">Reference proteome</keyword>
<evidence type="ECO:0000256" key="3">
    <source>
        <dbReference type="ARBA" id="ARBA00022640"/>
    </source>
</evidence>
<proteinExistence type="predicted"/>